<evidence type="ECO:0000259" key="12">
    <source>
        <dbReference type="PROSITE" id="PS50109"/>
    </source>
</evidence>
<dbReference type="RefSeq" id="WP_259487843.1">
    <property type="nucleotide sequence ID" value="NZ_JANTEZ010000011.1"/>
</dbReference>
<evidence type="ECO:0000313" key="14">
    <source>
        <dbReference type="EMBL" id="MCS5716337.1"/>
    </source>
</evidence>
<keyword evidence="9" id="KW-0902">Two-component regulatory system</keyword>
<dbReference type="SUPFAM" id="SSF55874">
    <property type="entry name" value="ATPase domain of HSP90 chaperone/DNA topoisomerase II/histidine kinase"/>
    <property type="match status" value="1"/>
</dbReference>
<protein>
    <recommendedName>
        <fullName evidence="10">Sensor histidine kinase MtrB</fullName>
        <ecNumber evidence="3">2.7.13.3</ecNumber>
    </recommendedName>
</protein>
<dbReference type="NCBIfam" id="NF040691">
    <property type="entry name" value="MtrAB_MtrB"/>
    <property type="match status" value="1"/>
</dbReference>
<dbReference type="GO" id="GO:0016301">
    <property type="term" value="F:kinase activity"/>
    <property type="evidence" value="ECO:0007669"/>
    <property type="project" value="UniProtKB-KW"/>
</dbReference>
<evidence type="ECO:0000259" key="13">
    <source>
        <dbReference type="PROSITE" id="PS50885"/>
    </source>
</evidence>
<dbReference type="Pfam" id="PF00672">
    <property type="entry name" value="HAMP"/>
    <property type="match status" value="1"/>
</dbReference>
<feature type="domain" description="HAMP" evidence="13">
    <location>
        <begin position="236"/>
        <end position="288"/>
    </location>
</feature>
<keyword evidence="8 11" id="KW-1133">Transmembrane helix</keyword>
<dbReference type="SUPFAM" id="SSF47384">
    <property type="entry name" value="Homodimeric domain of signal transducing histidine kinase"/>
    <property type="match status" value="1"/>
</dbReference>
<organism evidence="14 15">
    <name type="scientific">Herbiconiux gentiana</name>
    <dbReference type="NCBI Taxonomy" id="2970912"/>
    <lineage>
        <taxon>Bacteria</taxon>
        <taxon>Bacillati</taxon>
        <taxon>Actinomycetota</taxon>
        <taxon>Actinomycetes</taxon>
        <taxon>Micrococcales</taxon>
        <taxon>Microbacteriaceae</taxon>
        <taxon>Herbiconiux</taxon>
    </lineage>
</organism>
<evidence type="ECO:0000313" key="15">
    <source>
        <dbReference type="Proteomes" id="UP001165580"/>
    </source>
</evidence>
<keyword evidence="11" id="KW-0472">Membrane</keyword>
<feature type="transmembrane region" description="Helical" evidence="11">
    <location>
        <begin position="32"/>
        <end position="57"/>
    </location>
</feature>
<gene>
    <name evidence="14" type="primary">mtrB</name>
    <name evidence="14" type="ORF">NVV95_17455</name>
</gene>
<dbReference type="EMBL" id="JANTEZ010000011">
    <property type="protein sequence ID" value="MCS5716337.1"/>
    <property type="molecule type" value="Genomic_DNA"/>
</dbReference>
<evidence type="ECO:0000256" key="2">
    <source>
        <dbReference type="ARBA" id="ARBA00004236"/>
    </source>
</evidence>
<proteinExistence type="predicted"/>
<dbReference type="InterPro" id="IPR003660">
    <property type="entry name" value="HAMP_dom"/>
</dbReference>
<evidence type="ECO:0000256" key="6">
    <source>
        <dbReference type="ARBA" id="ARBA00022692"/>
    </source>
</evidence>
<dbReference type="InterPro" id="IPR005467">
    <property type="entry name" value="His_kinase_dom"/>
</dbReference>
<dbReference type="SUPFAM" id="SSF158472">
    <property type="entry name" value="HAMP domain-like"/>
    <property type="match status" value="1"/>
</dbReference>
<keyword evidence="6 11" id="KW-0812">Transmembrane</keyword>
<dbReference type="PROSITE" id="PS50885">
    <property type="entry name" value="HAMP"/>
    <property type="match status" value="1"/>
</dbReference>
<dbReference type="Gene3D" id="3.30.565.10">
    <property type="entry name" value="Histidine kinase-like ATPase, C-terminal domain"/>
    <property type="match status" value="1"/>
</dbReference>
<comment type="catalytic activity">
    <reaction evidence="1">
        <text>ATP + protein L-histidine = ADP + protein N-phospho-L-histidine.</text>
        <dbReference type="EC" id="2.7.13.3"/>
    </reaction>
</comment>
<dbReference type="InterPro" id="IPR050736">
    <property type="entry name" value="Sensor_HK_Regulatory"/>
</dbReference>
<dbReference type="InterPro" id="IPR036890">
    <property type="entry name" value="HATPase_C_sf"/>
</dbReference>
<dbReference type="PANTHER" id="PTHR43711:SF1">
    <property type="entry name" value="HISTIDINE KINASE 1"/>
    <property type="match status" value="1"/>
</dbReference>
<evidence type="ECO:0000256" key="7">
    <source>
        <dbReference type="ARBA" id="ARBA00022777"/>
    </source>
</evidence>
<evidence type="ECO:0000256" key="10">
    <source>
        <dbReference type="ARBA" id="ARBA00035305"/>
    </source>
</evidence>
<dbReference type="SMART" id="SM00388">
    <property type="entry name" value="HisKA"/>
    <property type="match status" value="1"/>
</dbReference>
<evidence type="ECO:0000256" key="5">
    <source>
        <dbReference type="ARBA" id="ARBA00022679"/>
    </source>
</evidence>
<dbReference type="EC" id="2.7.13.3" evidence="3"/>
<keyword evidence="7 14" id="KW-0418">Kinase</keyword>
<evidence type="ECO:0000256" key="3">
    <source>
        <dbReference type="ARBA" id="ARBA00012438"/>
    </source>
</evidence>
<keyword evidence="5" id="KW-0808">Transferase</keyword>
<dbReference type="Pfam" id="PF00512">
    <property type="entry name" value="HisKA"/>
    <property type="match status" value="1"/>
</dbReference>
<dbReference type="CDD" id="cd06225">
    <property type="entry name" value="HAMP"/>
    <property type="match status" value="1"/>
</dbReference>
<feature type="domain" description="Histidine kinase" evidence="12">
    <location>
        <begin position="303"/>
        <end position="520"/>
    </location>
</feature>
<keyword evidence="4" id="KW-0597">Phosphoprotein</keyword>
<dbReference type="PANTHER" id="PTHR43711">
    <property type="entry name" value="TWO-COMPONENT HISTIDINE KINASE"/>
    <property type="match status" value="1"/>
</dbReference>
<accession>A0ABT2GJD3</accession>
<dbReference type="InterPro" id="IPR047669">
    <property type="entry name" value="MtrAB_MtrB"/>
</dbReference>
<dbReference type="InterPro" id="IPR003594">
    <property type="entry name" value="HATPase_dom"/>
</dbReference>
<sequence length="579" mass="61521">MTDGRGIRRPSAVLRDWRSWPRRTVRAWRRSLQFRTVVITVALSAVAVLVTGSYMSISIGNDLFQSRLQQVLVESKNAASAAQTIFDSSDAGGEASTISLLSSAKSAIIASSSSRLIALYATPGQSTGETTVLSFASPELAGNGVITQQLQDAVAGDTDDQQYWQSVPLPDQTGGTDPGIVVGSPLTIPGAGQFELYIGYNLAEAEQTLVFVQQTLLLSSLALIILIGLIAGLIVRLVVKPIRTAAETSEKLAAGQLEVRIPERGQDVISTLARSFNGMADSMQAQITQLAELSQVQQRFVSDVSHELRTPLTTIRLAGDVLYDQRESFPPATGRTAELLHTQTERFELLLGDLLEISRFDAGSASLDTEPTNLVRLAEDAIEQMESLAEQAGSPLRLVAPGGYFEAEVDARRIRRIVRNLLGNAIEHGEGKPIVVSVDSDERFVALSVRDYGSGMTEEEAERVFDRFWRADPSRKRTIGGTGLGLAISLEDATLHKGALEVWSRPGAGSCFRLTLPRVQGRVGAGAGSGSGLGAGAVVAGGQSSPLPLVPGDAFGEAPAVAELRAPTGSTSMVGDDRG</sequence>
<dbReference type="InterPro" id="IPR004358">
    <property type="entry name" value="Sig_transdc_His_kin-like_C"/>
</dbReference>
<dbReference type="Gene3D" id="1.10.287.130">
    <property type="match status" value="1"/>
</dbReference>
<keyword evidence="15" id="KW-1185">Reference proteome</keyword>
<evidence type="ECO:0000256" key="11">
    <source>
        <dbReference type="SAM" id="Phobius"/>
    </source>
</evidence>
<reference evidence="14" key="1">
    <citation type="submission" date="2022-08" db="EMBL/GenBank/DDBJ databases">
        <authorList>
            <person name="Deng Y."/>
            <person name="Han X.-F."/>
            <person name="Zhang Y.-Q."/>
        </authorList>
    </citation>
    <scope>NUCLEOTIDE SEQUENCE</scope>
    <source>
        <strain evidence="14">CPCC 205716</strain>
    </source>
</reference>
<dbReference type="SMART" id="SM00387">
    <property type="entry name" value="HATPase_c"/>
    <property type="match status" value="1"/>
</dbReference>
<evidence type="ECO:0000256" key="4">
    <source>
        <dbReference type="ARBA" id="ARBA00022553"/>
    </source>
</evidence>
<dbReference type="Gene3D" id="6.10.340.10">
    <property type="match status" value="1"/>
</dbReference>
<evidence type="ECO:0000256" key="1">
    <source>
        <dbReference type="ARBA" id="ARBA00000085"/>
    </source>
</evidence>
<dbReference type="SMART" id="SM00304">
    <property type="entry name" value="HAMP"/>
    <property type="match status" value="1"/>
</dbReference>
<dbReference type="CDD" id="cd00082">
    <property type="entry name" value="HisKA"/>
    <property type="match status" value="1"/>
</dbReference>
<comment type="caution">
    <text evidence="14">The sequence shown here is derived from an EMBL/GenBank/DDBJ whole genome shotgun (WGS) entry which is preliminary data.</text>
</comment>
<dbReference type="PROSITE" id="PS50109">
    <property type="entry name" value="HIS_KIN"/>
    <property type="match status" value="1"/>
</dbReference>
<dbReference type="Proteomes" id="UP001165580">
    <property type="component" value="Unassembled WGS sequence"/>
</dbReference>
<evidence type="ECO:0000256" key="8">
    <source>
        <dbReference type="ARBA" id="ARBA00022989"/>
    </source>
</evidence>
<dbReference type="PRINTS" id="PR00344">
    <property type="entry name" value="BCTRLSENSOR"/>
</dbReference>
<name>A0ABT2GJD3_9MICO</name>
<dbReference type="InterPro" id="IPR036097">
    <property type="entry name" value="HisK_dim/P_sf"/>
</dbReference>
<dbReference type="InterPro" id="IPR003661">
    <property type="entry name" value="HisK_dim/P_dom"/>
</dbReference>
<dbReference type="Pfam" id="PF02518">
    <property type="entry name" value="HATPase_c"/>
    <property type="match status" value="1"/>
</dbReference>
<comment type="subcellular location">
    <subcellularLocation>
        <location evidence="2">Cell membrane</location>
    </subcellularLocation>
</comment>
<evidence type="ECO:0000256" key="9">
    <source>
        <dbReference type="ARBA" id="ARBA00023012"/>
    </source>
</evidence>
<feature type="transmembrane region" description="Helical" evidence="11">
    <location>
        <begin position="216"/>
        <end position="239"/>
    </location>
</feature>